<dbReference type="OrthoDB" id="206201at2759"/>
<dbReference type="InterPro" id="IPR034193">
    <property type="entry name" value="PCSK9_ProteinaseK-like"/>
</dbReference>
<dbReference type="InterPro" id="IPR050131">
    <property type="entry name" value="Peptidase_S8_subtilisin-like"/>
</dbReference>
<feature type="domain" description="Peptidase S8/S53" evidence="6">
    <location>
        <begin position="24"/>
        <end position="241"/>
    </location>
</feature>
<sequence>SPSHSQTNFTDDHTYDDSAGEGTFAYVIATGVNIKHPEFEGRASHGFDVVNGREPMRYWNPHGTMVASALAAKTYGVAKKASIIDVRVVKNTKFVDECHVLQGFQWTVRHITGTRGRMSTSVINLRIAFLRSDAINDAFDAAYGAGLLIVAAAGNRNMEVVRFSPASEPSIITVGAVDENDVGSQWGYGFGSNFGLGIDIFAPGTDVPVVGTHGVEPMSGTSTAAPLVAGLALYLKAKEGLETRKDTVDRLLEISGKGIVKDARGSPTRLAYLG</sequence>
<keyword evidence="4" id="KW-0720">Serine protease</keyword>
<dbReference type="Proteomes" id="UP000799291">
    <property type="component" value="Unassembled WGS sequence"/>
</dbReference>
<dbReference type="CDD" id="cd04077">
    <property type="entry name" value="Peptidases_S8_PCSK9_ProteinaseK_like"/>
    <property type="match status" value="1"/>
</dbReference>
<gene>
    <name evidence="7" type="ORF">K458DRAFT_282970</name>
</gene>
<protein>
    <submittedName>
        <fullName evidence="7">Subtilisin-like protein</fullName>
    </submittedName>
</protein>
<dbReference type="InterPro" id="IPR015500">
    <property type="entry name" value="Peptidase_S8_subtilisin-rel"/>
</dbReference>
<dbReference type="SUPFAM" id="SSF52743">
    <property type="entry name" value="Subtilisin-like"/>
    <property type="match status" value="1"/>
</dbReference>
<evidence type="ECO:0000256" key="2">
    <source>
        <dbReference type="ARBA" id="ARBA00022670"/>
    </source>
</evidence>
<dbReference type="PROSITE" id="PS51892">
    <property type="entry name" value="SUBTILASE"/>
    <property type="match status" value="1"/>
</dbReference>
<proteinExistence type="inferred from homology"/>
<keyword evidence="2" id="KW-0645">Protease</keyword>
<dbReference type="GO" id="GO:0004252">
    <property type="term" value="F:serine-type endopeptidase activity"/>
    <property type="evidence" value="ECO:0007669"/>
    <property type="project" value="InterPro"/>
</dbReference>
<dbReference type="PANTHER" id="PTHR43806:SF58">
    <property type="entry name" value="ALKALINE PROTEASE 1-RELATED"/>
    <property type="match status" value="1"/>
</dbReference>
<dbReference type="GO" id="GO:0006508">
    <property type="term" value="P:proteolysis"/>
    <property type="evidence" value="ECO:0007669"/>
    <property type="project" value="UniProtKB-KW"/>
</dbReference>
<dbReference type="EMBL" id="MU005601">
    <property type="protein sequence ID" value="KAF2679700.1"/>
    <property type="molecule type" value="Genomic_DNA"/>
</dbReference>
<evidence type="ECO:0000256" key="5">
    <source>
        <dbReference type="PROSITE-ProRule" id="PRU01240"/>
    </source>
</evidence>
<evidence type="ECO:0000313" key="7">
    <source>
        <dbReference type="EMBL" id="KAF2679700.1"/>
    </source>
</evidence>
<keyword evidence="8" id="KW-1185">Reference proteome</keyword>
<feature type="non-terminal residue" evidence="7">
    <location>
        <position position="1"/>
    </location>
</feature>
<evidence type="ECO:0000313" key="8">
    <source>
        <dbReference type="Proteomes" id="UP000799291"/>
    </source>
</evidence>
<accession>A0A6G1INY7</accession>
<feature type="non-terminal residue" evidence="7">
    <location>
        <position position="274"/>
    </location>
</feature>
<organism evidence="7 8">
    <name type="scientific">Lentithecium fluviatile CBS 122367</name>
    <dbReference type="NCBI Taxonomy" id="1168545"/>
    <lineage>
        <taxon>Eukaryota</taxon>
        <taxon>Fungi</taxon>
        <taxon>Dikarya</taxon>
        <taxon>Ascomycota</taxon>
        <taxon>Pezizomycotina</taxon>
        <taxon>Dothideomycetes</taxon>
        <taxon>Pleosporomycetidae</taxon>
        <taxon>Pleosporales</taxon>
        <taxon>Massarineae</taxon>
        <taxon>Lentitheciaceae</taxon>
        <taxon>Lentithecium</taxon>
    </lineage>
</organism>
<dbReference type="PROSITE" id="PS00137">
    <property type="entry name" value="SUBTILASE_HIS"/>
    <property type="match status" value="1"/>
</dbReference>
<dbReference type="InterPro" id="IPR022398">
    <property type="entry name" value="Peptidase_S8_His-AS"/>
</dbReference>
<evidence type="ECO:0000256" key="3">
    <source>
        <dbReference type="ARBA" id="ARBA00022801"/>
    </source>
</evidence>
<dbReference type="AlphaFoldDB" id="A0A6G1INY7"/>
<dbReference type="Gene3D" id="3.40.50.200">
    <property type="entry name" value="Peptidase S8/S53 domain"/>
    <property type="match status" value="1"/>
</dbReference>
<comment type="similarity">
    <text evidence="1 5">Belongs to the peptidase S8 family.</text>
</comment>
<name>A0A6G1INY7_9PLEO</name>
<dbReference type="InterPro" id="IPR000209">
    <property type="entry name" value="Peptidase_S8/S53_dom"/>
</dbReference>
<dbReference type="PROSITE" id="PS00138">
    <property type="entry name" value="SUBTILASE_SER"/>
    <property type="match status" value="1"/>
</dbReference>
<dbReference type="InterPro" id="IPR023828">
    <property type="entry name" value="Peptidase_S8_Ser-AS"/>
</dbReference>
<evidence type="ECO:0000256" key="1">
    <source>
        <dbReference type="ARBA" id="ARBA00011073"/>
    </source>
</evidence>
<evidence type="ECO:0000259" key="6">
    <source>
        <dbReference type="Pfam" id="PF00082"/>
    </source>
</evidence>
<evidence type="ECO:0000256" key="4">
    <source>
        <dbReference type="ARBA" id="ARBA00022825"/>
    </source>
</evidence>
<comment type="caution">
    <text evidence="5">Lacks conserved residue(s) required for the propagation of feature annotation.</text>
</comment>
<dbReference type="Pfam" id="PF00082">
    <property type="entry name" value="Peptidase_S8"/>
    <property type="match status" value="1"/>
</dbReference>
<keyword evidence="3" id="KW-0378">Hydrolase</keyword>
<dbReference type="PANTHER" id="PTHR43806">
    <property type="entry name" value="PEPTIDASE S8"/>
    <property type="match status" value="1"/>
</dbReference>
<reference evidence="7" key="1">
    <citation type="journal article" date="2020" name="Stud. Mycol.">
        <title>101 Dothideomycetes genomes: a test case for predicting lifestyles and emergence of pathogens.</title>
        <authorList>
            <person name="Haridas S."/>
            <person name="Albert R."/>
            <person name="Binder M."/>
            <person name="Bloem J."/>
            <person name="Labutti K."/>
            <person name="Salamov A."/>
            <person name="Andreopoulos B."/>
            <person name="Baker S."/>
            <person name="Barry K."/>
            <person name="Bills G."/>
            <person name="Bluhm B."/>
            <person name="Cannon C."/>
            <person name="Castanera R."/>
            <person name="Culley D."/>
            <person name="Daum C."/>
            <person name="Ezra D."/>
            <person name="Gonzalez J."/>
            <person name="Henrissat B."/>
            <person name="Kuo A."/>
            <person name="Liang C."/>
            <person name="Lipzen A."/>
            <person name="Lutzoni F."/>
            <person name="Magnuson J."/>
            <person name="Mondo S."/>
            <person name="Nolan M."/>
            <person name="Ohm R."/>
            <person name="Pangilinan J."/>
            <person name="Park H.-J."/>
            <person name="Ramirez L."/>
            <person name="Alfaro M."/>
            <person name="Sun H."/>
            <person name="Tritt A."/>
            <person name="Yoshinaga Y."/>
            <person name="Zwiers L.-H."/>
            <person name="Turgeon B."/>
            <person name="Goodwin S."/>
            <person name="Spatafora J."/>
            <person name="Crous P."/>
            <person name="Grigoriev I."/>
        </authorList>
    </citation>
    <scope>NUCLEOTIDE SEQUENCE</scope>
    <source>
        <strain evidence="7">CBS 122367</strain>
    </source>
</reference>
<dbReference type="PRINTS" id="PR00723">
    <property type="entry name" value="SUBTILISIN"/>
</dbReference>
<dbReference type="InterPro" id="IPR036852">
    <property type="entry name" value="Peptidase_S8/S53_dom_sf"/>
</dbReference>